<keyword evidence="2" id="KW-0378">Hydrolase</keyword>
<dbReference type="InterPro" id="IPR009045">
    <property type="entry name" value="Zn_M74/Hedgehog-like"/>
</dbReference>
<dbReference type="RefSeq" id="WP_343186049.1">
    <property type="nucleotide sequence ID" value="NZ_JBCITM010000008.1"/>
</dbReference>
<dbReference type="Gene3D" id="3.30.1380.10">
    <property type="match status" value="1"/>
</dbReference>
<gene>
    <name evidence="2" type="ORF">AAIG11_09600</name>
</gene>
<dbReference type="Pfam" id="PF08291">
    <property type="entry name" value="Peptidase_M15_3"/>
    <property type="match status" value="1"/>
</dbReference>
<dbReference type="EMBL" id="JBCITM010000008">
    <property type="protein sequence ID" value="MEN1760728.1"/>
    <property type="molecule type" value="Genomic_DNA"/>
</dbReference>
<dbReference type="Proteomes" id="UP001407405">
    <property type="component" value="Unassembled WGS sequence"/>
</dbReference>
<organism evidence="2 3">
    <name type="scientific">Anoxynatronum sibiricum</name>
    <dbReference type="NCBI Taxonomy" id="210623"/>
    <lineage>
        <taxon>Bacteria</taxon>
        <taxon>Bacillati</taxon>
        <taxon>Bacillota</taxon>
        <taxon>Clostridia</taxon>
        <taxon>Eubacteriales</taxon>
        <taxon>Clostridiaceae</taxon>
        <taxon>Anoxynatronum</taxon>
    </lineage>
</organism>
<reference evidence="2 3" key="1">
    <citation type="submission" date="2024-04" db="EMBL/GenBank/DDBJ databases">
        <title>Genome sequencing and metabolic network reconstruction of aminoacids and betaine degradation by Anoxynatronum sibiricum.</title>
        <authorList>
            <person name="Detkova E.N."/>
            <person name="Boltjanskaja Y.V."/>
            <person name="Mardanov A.V."/>
            <person name="Kevbrin V."/>
        </authorList>
    </citation>
    <scope>NUCLEOTIDE SEQUENCE [LARGE SCALE GENOMIC DNA]</scope>
    <source>
        <strain evidence="2 3">Z-7981</strain>
    </source>
</reference>
<dbReference type="SUPFAM" id="SSF55166">
    <property type="entry name" value="Hedgehog/DD-peptidase"/>
    <property type="match status" value="1"/>
</dbReference>
<keyword evidence="2" id="KW-0645">Protease</keyword>
<feature type="domain" description="Peptidase M15A C-terminal" evidence="1">
    <location>
        <begin position="13"/>
        <end position="111"/>
    </location>
</feature>
<dbReference type="GO" id="GO:0004180">
    <property type="term" value="F:carboxypeptidase activity"/>
    <property type="evidence" value="ECO:0007669"/>
    <property type="project" value="UniProtKB-KW"/>
</dbReference>
<name>A0ABU9VU79_9CLOT</name>
<protein>
    <submittedName>
        <fullName evidence="2">D-Ala-D-Ala carboxypeptidase family metallohydrolase</fullName>
    </submittedName>
</protein>
<keyword evidence="2" id="KW-0121">Carboxypeptidase</keyword>
<evidence type="ECO:0000313" key="2">
    <source>
        <dbReference type="EMBL" id="MEN1760728.1"/>
    </source>
</evidence>
<sequence length="124" mass="13788">MTTMNRIQISANFHLHEFECKDGSHQVRLHPLLLEKLQQLRSKVKRPVIITSGYRNASHNARVGGSPTSQHLLGTAADIRVTGVSIRQLTLTAQETGFTGIGMYDTFVHVDVRATPASWDHRTG</sequence>
<comment type="caution">
    <text evidence="2">The sequence shown here is derived from an EMBL/GenBank/DDBJ whole genome shotgun (WGS) entry which is preliminary data.</text>
</comment>
<proteinExistence type="predicted"/>
<dbReference type="InterPro" id="IPR013230">
    <property type="entry name" value="Peptidase_M15A_C"/>
</dbReference>
<evidence type="ECO:0000313" key="3">
    <source>
        <dbReference type="Proteomes" id="UP001407405"/>
    </source>
</evidence>
<evidence type="ECO:0000259" key="1">
    <source>
        <dbReference type="Pfam" id="PF08291"/>
    </source>
</evidence>
<accession>A0ABU9VU79</accession>
<keyword evidence="3" id="KW-1185">Reference proteome</keyword>